<dbReference type="PANTHER" id="PTHR44757:SF2">
    <property type="entry name" value="BIOFILM ARCHITECTURE MAINTENANCE PROTEIN MBAA"/>
    <property type="match status" value="1"/>
</dbReference>
<evidence type="ECO:0000259" key="2">
    <source>
        <dbReference type="PROSITE" id="PS50887"/>
    </source>
</evidence>
<dbReference type="SUPFAM" id="SSF55073">
    <property type="entry name" value="Nucleotide cyclase"/>
    <property type="match status" value="1"/>
</dbReference>
<dbReference type="SMART" id="SM00267">
    <property type="entry name" value="GGDEF"/>
    <property type="match status" value="1"/>
</dbReference>
<dbReference type="CDD" id="cd01949">
    <property type="entry name" value="GGDEF"/>
    <property type="match status" value="1"/>
</dbReference>
<dbReference type="Proteomes" id="UP000318937">
    <property type="component" value="Unassembled WGS sequence"/>
</dbReference>
<organism evidence="3 4">
    <name type="scientific">Psychrobacillus soli</name>
    <dbReference type="NCBI Taxonomy" id="1543965"/>
    <lineage>
        <taxon>Bacteria</taxon>
        <taxon>Bacillati</taxon>
        <taxon>Bacillota</taxon>
        <taxon>Bacilli</taxon>
        <taxon>Bacillales</taxon>
        <taxon>Bacillaceae</taxon>
        <taxon>Psychrobacillus</taxon>
    </lineage>
</organism>
<dbReference type="OrthoDB" id="9759607at2"/>
<sequence length="722" mass="82124">MKLKGRKEEMVHNDVGNFFYQSLFEFNPDIVYFVNSLGSLEKMNDVFFQKLGFTYNYEINTIDLLLPANYIQLYKEAFHKVLSGIPQNINIKFIHKMGRIMDIHLTMMPAYIDGTIQGAFGIAKDITDHMEAVKLNTYLANYDSLTGLPNRRLFQEKLEQAIIVANTLNQKVAVMYLDLDRFKYINDTLGHTLGDKLLIQIANRLKFSLGDNAVLARLGGDEFGVLLTNFYTQQAKERSLNIIESLDKPFLVENYNLFVTTSIGISIYPHDGTDSLTLMKNADSALYKAKELGKNNFQVYSSSLNAQTYKIFTLESSLRHAIELNQLELYYQPKVCPNTYEIVGAEALIRWNHPEWGIVSPDEFIPLAEETGLDIEIGNWVKRTTCIQNKQWQDANLPKIAVSINLSANRFLEQSLITNVVNVLEETKLESKYLEIEITETSLLENEKIVFSVLEGLKGLGVKVALDDFGTGYSSLSSLKRFKGLIEILKIDRTFINDLTPLDTADSNFIAKMIIQLSQQLRMAVVAEGVETTDQLEVLNNYNCDSIQGYLFSKPVPASDFEKLLRKGKLMPEEMKRVEEKFTDHGKDFKIILENPLNATMTLTQIRGNKVELGTIDILIEEICTKRLQFLSDIKLAVNHAIILELKTKILSQIVKFVGTIISIKEPKSNVYQYVLEYKIEESALSTLTSTLDNFSALLKENSLVTECSFVQDDRYAFFNTD</sequence>
<name>A0A544SVM1_9BACI</name>
<dbReference type="FunFam" id="3.30.70.270:FF:000001">
    <property type="entry name" value="Diguanylate cyclase domain protein"/>
    <property type="match status" value="1"/>
</dbReference>
<dbReference type="InterPro" id="IPR035919">
    <property type="entry name" value="EAL_sf"/>
</dbReference>
<comment type="caution">
    <text evidence="3">The sequence shown here is derived from an EMBL/GenBank/DDBJ whole genome shotgun (WGS) entry which is preliminary data.</text>
</comment>
<feature type="domain" description="GGDEF" evidence="2">
    <location>
        <begin position="170"/>
        <end position="302"/>
    </location>
</feature>
<dbReference type="SMART" id="SM00052">
    <property type="entry name" value="EAL"/>
    <property type="match status" value="1"/>
</dbReference>
<dbReference type="SUPFAM" id="SSF55785">
    <property type="entry name" value="PYP-like sensor domain (PAS domain)"/>
    <property type="match status" value="1"/>
</dbReference>
<evidence type="ECO:0000313" key="3">
    <source>
        <dbReference type="EMBL" id="TQR09262.1"/>
    </source>
</evidence>
<dbReference type="EMBL" id="VDGG01000041">
    <property type="protein sequence ID" value="TQR09262.1"/>
    <property type="molecule type" value="Genomic_DNA"/>
</dbReference>
<dbReference type="Pfam" id="PF00990">
    <property type="entry name" value="GGDEF"/>
    <property type="match status" value="1"/>
</dbReference>
<dbReference type="NCBIfam" id="TIGR00254">
    <property type="entry name" value="GGDEF"/>
    <property type="match status" value="1"/>
</dbReference>
<dbReference type="InterPro" id="IPR043128">
    <property type="entry name" value="Rev_trsase/Diguanyl_cyclase"/>
</dbReference>
<dbReference type="PROSITE" id="PS50887">
    <property type="entry name" value="GGDEF"/>
    <property type="match status" value="1"/>
</dbReference>
<accession>A0A544SVM1</accession>
<protein>
    <submittedName>
        <fullName evidence="3">EAL domain-containing protein</fullName>
    </submittedName>
</protein>
<proteinExistence type="predicted"/>
<dbReference type="Gene3D" id="3.30.70.270">
    <property type="match status" value="1"/>
</dbReference>
<evidence type="ECO:0000313" key="4">
    <source>
        <dbReference type="Proteomes" id="UP000318937"/>
    </source>
</evidence>
<dbReference type="InterPro" id="IPR035965">
    <property type="entry name" value="PAS-like_dom_sf"/>
</dbReference>
<dbReference type="AlphaFoldDB" id="A0A544SVM1"/>
<evidence type="ECO:0000259" key="1">
    <source>
        <dbReference type="PROSITE" id="PS50883"/>
    </source>
</evidence>
<feature type="domain" description="EAL" evidence="1">
    <location>
        <begin position="311"/>
        <end position="569"/>
    </location>
</feature>
<dbReference type="InterPro" id="IPR029787">
    <property type="entry name" value="Nucleotide_cyclase"/>
</dbReference>
<dbReference type="PANTHER" id="PTHR44757">
    <property type="entry name" value="DIGUANYLATE CYCLASE DGCP"/>
    <property type="match status" value="1"/>
</dbReference>
<dbReference type="CDD" id="cd01948">
    <property type="entry name" value="EAL"/>
    <property type="match status" value="1"/>
</dbReference>
<dbReference type="Pfam" id="PF00563">
    <property type="entry name" value="EAL"/>
    <property type="match status" value="1"/>
</dbReference>
<keyword evidence="4" id="KW-1185">Reference proteome</keyword>
<dbReference type="Gene3D" id="3.20.20.450">
    <property type="entry name" value="EAL domain"/>
    <property type="match status" value="1"/>
</dbReference>
<dbReference type="PROSITE" id="PS50883">
    <property type="entry name" value="EAL"/>
    <property type="match status" value="1"/>
</dbReference>
<dbReference type="InterPro" id="IPR000160">
    <property type="entry name" value="GGDEF_dom"/>
</dbReference>
<dbReference type="InterPro" id="IPR001633">
    <property type="entry name" value="EAL_dom"/>
</dbReference>
<reference evidence="3 4" key="1">
    <citation type="submission" date="2019-05" db="EMBL/GenBank/DDBJ databases">
        <title>Psychrobacillus vulpis sp. nov., a new species isolated from feces of a red fox that inhabits in The Tablas de Daimiel Natural Park, Albacete, Spain.</title>
        <authorList>
            <person name="Rodriguez M."/>
            <person name="Reina J.C."/>
            <person name="Bejar V."/>
            <person name="Llamas I."/>
        </authorList>
    </citation>
    <scope>NUCLEOTIDE SEQUENCE [LARGE SCALE GENOMIC DNA]</scope>
    <source>
        <strain evidence="3 4">NHI-2</strain>
    </source>
</reference>
<dbReference type="Gene3D" id="3.30.450.20">
    <property type="entry name" value="PAS domain"/>
    <property type="match status" value="1"/>
</dbReference>
<dbReference type="InterPro" id="IPR052155">
    <property type="entry name" value="Biofilm_reg_signaling"/>
</dbReference>
<gene>
    <name evidence="3" type="ORF">FG383_16100</name>
</gene>
<dbReference type="SUPFAM" id="SSF141868">
    <property type="entry name" value="EAL domain-like"/>
    <property type="match status" value="1"/>
</dbReference>